<dbReference type="GO" id="GO:0034040">
    <property type="term" value="F:ATPase-coupled lipid transmembrane transporter activity"/>
    <property type="evidence" value="ECO:0007669"/>
    <property type="project" value="TreeGrafter"/>
</dbReference>
<feature type="transmembrane region" description="Helical" evidence="7">
    <location>
        <begin position="248"/>
        <end position="270"/>
    </location>
</feature>
<feature type="domain" description="ABC transmembrane type-1" evidence="9">
    <location>
        <begin position="27"/>
        <end position="303"/>
    </location>
</feature>
<accession>A0A7W7D5T9</accession>
<feature type="transmembrane region" description="Helical" evidence="7">
    <location>
        <begin position="163"/>
        <end position="183"/>
    </location>
</feature>
<dbReference type="PANTHER" id="PTHR24221:SF654">
    <property type="entry name" value="ATP-BINDING CASSETTE SUB-FAMILY B MEMBER 6"/>
    <property type="match status" value="1"/>
</dbReference>
<dbReference type="InterPro" id="IPR017871">
    <property type="entry name" value="ABC_transporter-like_CS"/>
</dbReference>
<keyword evidence="3" id="KW-0547">Nucleotide-binding</keyword>
<feature type="transmembrane region" description="Helical" evidence="7">
    <location>
        <begin position="60"/>
        <end position="82"/>
    </location>
</feature>
<evidence type="ECO:0000259" key="8">
    <source>
        <dbReference type="PROSITE" id="PS50893"/>
    </source>
</evidence>
<dbReference type="Pfam" id="PF00005">
    <property type="entry name" value="ABC_tran"/>
    <property type="match status" value="1"/>
</dbReference>
<dbReference type="InterPro" id="IPR003593">
    <property type="entry name" value="AAA+_ATPase"/>
</dbReference>
<dbReference type="GO" id="GO:0005524">
    <property type="term" value="F:ATP binding"/>
    <property type="evidence" value="ECO:0007669"/>
    <property type="project" value="UniProtKB-KW"/>
</dbReference>
<comment type="caution">
    <text evidence="10">The sequence shown here is derived from an EMBL/GenBank/DDBJ whole genome shotgun (WGS) entry which is preliminary data.</text>
</comment>
<dbReference type="InterPro" id="IPR027417">
    <property type="entry name" value="P-loop_NTPase"/>
</dbReference>
<dbReference type="SUPFAM" id="SSF90123">
    <property type="entry name" value="ABC transporter transmembrane region"/>
    <property type="match status" value="1"/>
</dbReference>
<name>A0A7W7D5T9_9ACTN</name>
<keyword evidence="2 7" id="KW-0812">Transmembrane</keyword>
<keyword evidence="11" id="KW-1185">Reference proteome</keyword>
<dbReference type="PROSITE" id="PS50893">
    <property type="entry name" value="ABC_TRANSPORTER_2"/>
    <property type="match status" value="1"/>
</dbReference>
<evidence type="ECO:0000256" key="5">
    <source>
        <dbReference type="ARBA" id="ARBA00022989"/>
    </source>
</evidence>
<evidence type="ECO:0000256" key="4">
    <source>
        <dbReference type="ARBA" id="ARBA00022840"/>
    </source>
</evidence>
<dbReference type="Gene3D" id="1.20.1560.10">
    <property type="entry name" value="ABC transporter type 1, transmembrane domain"/>
    <property type="match status" value="1"/>
</dbReference>
<evidence type="ECO:0000256" key="7">
    <source>
        <dbReference type="SAM" id="Phobius"/>
    </source>
</evidence>
<dbReference type="GO" id="GO:0140359">
    <property type="term" value="F:ABC-type transporter activity"/>
    <property type="evidence" value="ECO:0007669"/>
    <property type="project" value="InterPro"/>
</dbReference>
<dbReference type="InterPro" id="IPR036640">
    <property type="entry name" value="ABC1_TM_sf"/>
</dbReference>
<dbReference type="GO" id="GO:0016887">
    <property type="term" value="F:ATP hydrolysis activity"/>
    <property type="evidence" value="ECO:0007669"/>
    <property type="project" value="InterPro"/>
</dbReference>
<reference evidence="10 11" key="1">
    <citation type="submission" date="2020-08" db="EMBL/GenBank/DDBJ databases">
        <title>Sequencing the genomes of 1000 actinobacteria strains.</title>
        <authorList>
            <person name="Klenk H.-P."/>
        </authorList>
    </citation>
    <scope>NUCLEOTIDE SEQUENCE [LARGE SCALE GENOMIC DNA]</scope>
    <source>
        <strain evidence="10 11">DSM 45784</strain>
    </source>
</reference>
<dbReference type="InterPro" id="IPR011527">
    <property type="entry name" value="ABC1_TM_dom"/>
</dbReference>
<feature type="transmembrane region" description="Helical" evidence="7">
    <location>
        <begin position="26"/>
        <end position="54"/>
    </location>
</feature>
<protein>
    <submittedName>
        <fullName evidence="10">ABC-type bacteriocin/lantibiotic exporter with double-glycine peptidase domain</fullName>
    </submittedName>
</protein>
<dbReference type="AlphaFoldDB" id="A0A7W7D5T9"/>
<dbReference type="Proteomes" id="UP000542210">
    <property type="component" value="Unassembled WGS sequence"/>
</dbReference>
<dbReference type="SMART" id="SM00382">
    <property type="entry name" value="AAA"/>
    <property type="match status" value="1"/>
</dbReference>
<keyword evidence="5 7" id="KW-1133">Transmembrane helix</keyword>
<dbReference type="PANTHER" id="PTHR24221">
    <property type="entry name" value="ATP-BINDING CASSETTE SUB-FAMILY B"/>
    <property type="match status" value="1"/>
</dbReference>
<organism evidence="10 11">
    <name type="scientific">Sphaerisporangium siamense</name>
    <dbReference type="NCBI Taxonomy" id="795645"/>
    <lineage>
        <taxon>Bacteria</taxon>
        <taxon>Bacillati</taxon>
        <taxon>Actinomycetota</taxon>
        <taxon>Actinomycetes</taxon>
        <taxon>Streptosporangiales</taxon>
        <taxon>Streptosporangiaceae</taxon>
        <taxon>Sphaerisporangium</taxon>
    </lineage>
</organism>
<dbReference type="Pfam" id="PF00664">
    <property type="entry name" value="ABC_membrane"/>
    <property type="match status" value="1"/>
</dbReference>
<evidence type="ECO:0000256" key="2">
    <source>
        <dbReference type="ARBA" id="ARBA00022692"/>
    </source>
</evidence>
<evidence type="ECO:0000256" key="3">
    <source>
        <dbReference type="ARBA" id="ARBA00022741"/>
    </source>
</evidence>
<evidence type="ECO:0000259" key="9">
    <source>
        <dbReference type="PROSITE" id="PS50929"/>
    </source>
</evidence>
<evidence type="ECO:0000256" key="6">
    <source>
        <dbReference type="ARBA" id="ARBA00023136"/>
    </source>
</evidence>
<proteinExistence type="predicted"/>
<dbReference type="Gene3D" id="3.40.50.300">
    <property type="entry name" value="P-loop containing nucleotide triphosphate hydrolases"/>
    <property type="match status" value="1"/>
</dbReference>
<dbReference type="InterPro" id="IPR003439">
    <property type="entry name" value="ABC_transporter-like_ATP-bd"/>
</dbReference>
<sequence>MNRLPHAGLTGRRLLGFALRGGRGHVAVTTGAGLIAAVLNFATPVGALLLIGALTAGRTGLAVACAAALPAALLLTTLLGAARDRAATRTQSHMQRTLEPAVWDRLLSLDLPFFRRHPVRRLLRRAQGVGLLRGMLGSGGLDALLGALFTALALTLLAVLDPWLGVAALALSAVILAGLAWLARRQQRHDEEVYESVDDVQALMYPALLGIDEIHAYGAEAVVIDRWQRAFHRQKTADDAGLRYAERAAALIAAAQPAFLAVTLPLAPAAGRDPSAYLVIAIAAIQLTMALGRLNSVLQLLFSVGPVHARLRPILTARPESPPAAVAPSEPTGLIELENVSFAYRTDDGTDCRTACRTACGPILDGVSLSIRPGEFVAVTGPSGAGKSTLLRLMLGLDRPLSGRVSYDGQDLAALDLDALRARIGYVPQQGTAPRGDVRSVILGGRSEDDDLAWEAAELAGIAGDLRALPMGLATRVSDGDAGFSGGQLQRLLIARALAKRPRVLLLDEATSALDNQVQSEVADAVAHLGITRVVVAHRLSTIRQADRVLVVADGALREERL</sequence>
<comment type="subcellular location">
    <subcellularLocation>
        <location evidence="1">Cell membrane</location>
        <topology evidence="1">Multi-pass membrane protein</topology>
    </subcellularLocation>
</comment>
<dbReference type="PROSITE" id="PS50929">
    <property type="entry name" value="ABC_TM1F"/>
    <property type="match status" value="1"/>
</dbReference>
<evidence type="ECO:0000313" key="11">
    <source>
        <dbReference type="Proteomes" id="UP000542210"/>
    </source>
</evidence>
<gene>
    <name evidence="10" type="ORF">BJ982_001027</name>
</gene>
<keyword evidence="4" id="KW-0067">ATP-binding</keyword>
<dbReference type="SUPFAM" id="SSF52540">
    <property type="entry name" value="P-loop containing nucleoside triphosphate hydrolases"/>
    <property type="match status" value="1"/>
</dbReference>
<dbReference type="EMBL" id="JACHND010000001">
    <property type="protein sequence ID" value="MBB4699483.1"/>
    <property type="molecule type" value="Genomic_DNA"/>
</dbReference>
<dbReference type="PROSITE" id="PS00211">
    <property type="entry name" value="ABC_TRANSPORTER_1"/>
    <property type="match status" value="1"/>
</dbReference>
<evidence type="ECO:0000313" key="10">
    <source>
        <dbReference type="EMBL" id="MBB4699483.1"/>
    </source>
</evidence>
<dbReference type="InterPro" id="IPR039421">
    <property type="entry name" value="Type_1_exporter"/>
</dbReference>
<keyword evidence="6 7" id="KW-0472">Membrane</keyword>
<dbReference type="RefSeq" id="WP_184877048.1">
    <property type="nucleotide sequence ID" value="NZ_BOOV01000024.1"/>
</dbReference>
<evidence type="ECO:0000256" key="1">
    <source>
        <dbReference type="ARBA" id="ARBA00004651"/>
    </source>
</evidence>
<dbReference type="GO" id="GO:0005886">
    <property type="term" value="C:plasma membrane"/>
    <property type="evidence" value="ECO:0007669"/>
    <property type="project" value="UniProtKB-SubCell"/>
</dbReference>
<feature type="transmembrane region" description="Helical" evidence="7">
    <location>
        <begin position="130"/>
        <end position="157"/>
    </location>
</feature>
<feature type="domain" description="ABC transporter" evidence="8">
    <location>
        <begin position="335"/>
        <end position="562"/>
    </location>
</feature>